<dbReference type="Proteomes" id="UP000663802">
    <property type="component" value="Unassembled WGS sequence"/>
</dbReference>
<feature type="transmembrane region" description="Helical" evidence="1">
    <location>
        <begin position="31"/>
        <end position="49"/>
    </location>
</feature>
<gene>
    <name evidence="2" type="ORF">CSC2_35040</name>
</gene>
<evidence type="ECO:0000313" key="2">
    <source>
        <dbReference type="EMBL" id="GFZ32978.1"/>
    </source>
</evidence>
<accession>A0ABQ1EDS7</accession>
<organism evidence="2 3">
    <name type="scientific">Clostridium zeae</name>
    <dbReference type="NCBI Taxonomy" id="2759022"/>
    <lineage>
        <taxon>Bacteria</taxon>
        <taxon>Bacillati</taxon>
        <taxon>Bacillota</taxon>
        <taxon>Clostridia</taxon>
        <taxon>Eubacteriales</taxon>
        <taxon>Clostridiaceae</taxon>
        <taxon>Clostridium</taxon>
    </lineage>
</organism>
<comment type="caution">
    <text evidence="2">The sequence shown here is derived from an EMBL/GenBank/DDBJ whole genome shotgun (WGS) entry which is preliminary data.</text>
</comment>
<feature type="transmembrane region" description="Helical" evidence="1">
    <location>
        <begin position="6"/>
        <end position="24"/>
    </location>
</feature>
<evidence type="ECO:0000256" key="1">
    <source>
        <dbReference type="SAM" id="Phobius"/>
    </source>
</evidence>
<protein>
    <submittedName>
        <fullName evidence="2">Uncharacterized protein</fullName>
    </submittedName>
</protein>
<dbReference type="RefSeq" id="WP_206871228.1">
    <property type="nucleotide sequence ID" value="NZ_BMBA01000004.1"/>
</dbReference>
<dbReference type="NCBIfam" id="NF041644">
    <property type="entry name" value="CBO0543_fam"/>
    <property type="match status" value="1"/>
</dbReference>
<keyword evidence="3" id="KW-1185">Reference proteome</keyword>
<keyword evidence="1" id="KW-0472">Membrane</keyword>
<proteinExistence type="predicted"/>
<keyword evidence="1" id="KW-1133">Transmembrane helix</keyword>
<dbReference type="EMBL" id="BMBA01000004">
    <property type="protein sequence ID" value="GFZ32978.1"/>
    <property type="molecule type" value="Genomic_DNA"/>
</dbReference>
<feature type="transmembrane region" description="Helical" evidence="1">
    <location>
        <begin position="94"/>
        <end position="111"/>
    </location>
</feature>
<reference evidence="2 3" key="1">
    <citation type="journal article" date="2021" name="Int. J. Syst. Evol. Microbiol.">
        <title>Clostridium zeae sp. nov., isolated from corn silage.</title>
        <authorList>
            <person name="Kobayashi H."/>
            <person name="Tanizawa Y."/>
            <person name="Yagura M."/>
            <person name="Sakamoto M."/>
            <person name="Ohkuma M."/>
            <person name="Tohno M."/>
        </authorList>
    </citation>
    <scope>NUCLEOTIDE SEQUENCE [LARGE SCALE GENOMIC DNA]</scope>
    <source>
        <strain evidence="2 3">CSC2</strain>
    </source>
</reference>
<evidence type="ECO:0000313" key="3">
    <source>
        <dbReference type="Proteomes" id="UP000663802"/>
    </source>
</evidence>
<feature type="transmembrane region" description="Helical" evidence="1">
    <location>
        <begin position="127"/>
        <end position="143"/>
    </location>
</feature>
<keyword evidence="1" id="KW-0812">Transmembrane</keyword>
<dbReference type="InterPro" id="IPR048147">
    <property type="entry name" value="CBO0543-like"/>
</dbReference>
<feature type="transmembrane region" description="Helical" evidence="1">
    <location>
        <begin position="69"/>
        <end position="87"/>
    </location>
</feature>
<sequence length="164" mass="19681">MRIDNIMFFLIIGGSILSVLIFIRKKDIKKAFFATLLAQTFTWPMGLLFTQLNRIAYPVRLFPKAVSSSFLNGYIMNPIIFAIYYTHFPINLNVIYRCLYTLFISMIPTLIELCENKYTNLIKYKSWHWYYTWLLILITYFILRKYLDWFFKNTSQKGVEKDET</sequence>
<name>A0ABQ1EDS7_9CLOT</name>